<keyword evidence="6" id="KW-1185">Reference proteome</keyword>
<feature type="domain" description="HTH arsR-type" evidence="4">
    <location>
        <begin position="19"/>
        <end position="109"/>
    </location>
</feature>
<dbReference type="SMART" id="SM00418">
    <property type="entry name" value="HTH_ARSR"/>
    <property type="match status" value="1"/>
</dbReference>
<dbReference type="RefSeq" id="WP_122825503.1">
    <property type="nucleotide sequence ID" value="NZ_CP033325.1"/>
</dbReference>
<evidence type="ECO:0000313" key="6">
    <source>
        <dbReference type="Proteomes" id="UP001595955"/>
    </source>
</evidence>
<keyword evidence="1" id="KW-0805">Transcription regulation</keyword>
<evidence type="ECO:0000256" key="3">
    <source>
        <dbReference type="ARBA" id="ARBA00023163"/>
    </source>
</evidence>
<sequence>MTSTTCEVGCETSLSTGPLGADEAVRLAAMFKAVADPARLRLLSIIAAQEEACVCDLTGPVDLAQPTVSHHLKVLVDAGLVTRDKRGKWAYYAVVPGALDALGAALRTR</sequence>
<evidence type="ECO:0000313" key="5">
    <source>
        <dbReference type="EMBL" id="MFC4554959.1"/>
    </source>
</evidence>
<dbReference type="Gene3D" id="1.10.10.10">
    <property type="entry name" value="Winged helix-like DNA-binding domain superfamily/Winged helix DNA-binding domain"/>
    <property type="match status" value="1"/>
</dbReference>
<keyword evidence="2" id="KW-0238">DNA-binding</keyword>
<dbReference type="InterPro" id="IPR036390">
    <property type="entry name" value="WH_DNA-bd_sf"/>
</dbReference>
<dbReference type="PANTHER" id="PTHR33154:SF18">
    <property type="entry name" value="ARSENICAL RESISTANCE OPERON REPRESSOR"/>
    <property type="match status" value="1"/>
</dbReference>
<dbReference type="PANTHER" id="PTHR33154">
    <property type="entry name" value="TRANSCRIPTIONAL REGULATOR, ARSR FAMILY"/>
    <property type="match status" value="1"/>
</dbReference>
<dbReference type="InterPro" id="IPR036388">
    <property type="entry name" value="WH-like_DNA-bd_sf"/>
</dbReference>
<dbReference type="Pfam" id="PF01022">
    <property type="entry name" value="HTH_5"/>
    <property type="match status" value="1"/>
</dbReference>
<dbReference type="InterPro" id="IPR051081">
    <property type="entry name" value="HTH_MetalResp_TranReg"/>
</dbReference>
<keyword evidence="3" id="KW-0804">Transcription</keyword>
<dbReference type="Proteomes" id="UP001595955">
    <property type="component" value="Unassembled WGS sequence"/>
</dbReference>
<dbReference type="EMBL" id="JBHSGF010000004">
    <property type="protein sequence ID" value="MFC4554959.1"/>
    <property type="molecule type" value="Genomic_DNA"/>
</dbReference>
<protein>
    <submittedName>
        <fullName evidence="5">ArsR/SmtB family transcription factor</fullName>
    </submittedName>
</protein>
<organism evidence="5 6">
    <name type="scientific">Georgenia faecalis</name>
    <dbReference type="NCBI Taxonomy" id="2483799"/>
    <lineage>
        <taxon>Bacteria</taxon>
        <taxon>Bacillati</taxon>
        <taxon>Actinomycetota</taxon>
        <taxon>Actinomycetes</taxon>
        <taxon>Micrococcales</taxon>
        <taxon>Bogoriellaceae</taxon>
        <taxon>Georgenia</taxon>
    </lineage>
</organism>
<dbReference type="InterPro" id="IPR001845">
    <property type="entry name" value="HTH_ArsR_DNA-bd_dom"/>
</dbReference>
<dbReference type="CDD" id="cd00090">
    <property type="entry name" value="HTH_ARSR"/>
    <property type="match status" value="1"/>
</dbReference>
<reference evidence="6" key="1">
    <citation type="journal article" date="2019" name="Int. J. Syst. Evol. Microbiol.">
        <title>The Global Catalogue of Microorganisms (GCM) 10K type strain sequencing project: providing services to taxonomists for standard genome sequencing and annotation.</title>
        <authorList>
            <consortium name="The Broad Institute Genomics Platform"/>
            <consortium name="The Broad Institute Genome Sequencing Center for Infectious Disease"/>
            <person name="Wu L."/>
            <person name="Ma J."/>
        </authorList>
    </citation>
    <scope>NUCLEOTIDE SEQUENCE [LARGE SCALE GENOMIC DNA]</scope>
    <source>
        <strain evidence="6">JCM 3369</strain>
    </source>
</reference>
<evidence type="ECO:0000259" key="4">
    <source>
        <dbReference type="PROSITE" id="PS50987"/>
    </source>
</evidence>
<dbReference type="PROSITE" id="PS50987">
    <property type="entry name" value="HTH_ARSR_2"/>
    <property type="match status" value="1"/>
</dbReference>
<evidence type="ECO:0000256" key="1">
    <source>
        <dbReference type="ARBA" id="ARBA00023015"/>
    </source>
</evidence>
<dbReference type="NCBIfam" id="NF033788">
    <property type="entry name" value="HTH_metalloreg"/>
    <property type="match status" value="1"/>
</dbReference>
<name>A0ABV9DAA3_9MICO</name>
<gene>
    <name evidence="5" type="ORF">ACFO3F_06845</name>
</gene>
<comment type="caution">
    <text evidence="5">The sequence shown here is derived from an EMBL/GenBank/DDBJ whole genome shotgun (WGS) entry which is preliminary data.</text>
</comment>
<dbReference type="PRINTS" id="PR00778">
    <property type="entry name" value="HTHARSR"/>
</dbReference>
<dbReference type="InterPro" id="IPR011991">
    <property type="entry name" value="ArsR-like_HTH"/>
</dbReference>
<proteinExistence type="predicted"/>
<accession>A0ABV9DAA3</accession>
<evidence type="ECO:0000256" key="2">
    <source>
        <dbReference type="ARBA" id="ARBA00023125"/>
    </source>
</evidence>
<dbReference type="SUPFAM" id="SSF46785">
    <property type="entry name" value="Winged helix' DNA-binding domain"/>
    <property type="match status" value="1"/>
</dbReference>